<dbReference type="AlphaFoldDB" id="A0A365XP44"/>
<evidence type="ECO:0000256" key="1">
    <source>
        <dbReference type="ARBA" id="ARBA00022630"/>
    </source>
</evidence>
<dbReference type="Pfam" id="PF07992">
    <property type="entry name" value="Pyr_redox_2"/>
    <property type="match status" value="1"/>
</dbReference>
<evidence type="ECO:0000256" key="3">
    <source>
        <dbReference type="SAM" id="Phobius"/>
    </source>
</evidence>
<dbReference type="Gene3D" id="3.50.50.60">
    <property type="entry name" value="FAD/NAD(P)-binding domain"/>
    <property type="match status" value="2"/>
</dbReference>
<dbReference type="PANTHER" id="PTHR48105">
    <property type="entry name" value="THIOREDOXIN REDUCTASE 1-RELATED-RELATED"/>
    <property type="match status" value="1"/>
</dbReference>
<dbReference type="InterPro" id="IPR050097">
    <property type="entry name" value="Ferredoxin-NADP_redctase_2"/>
</dbReference>
<dbReference type="SUPFAM" id="SSF51905">
    <property type="entry name" value="FAD/NAD(P)-binding domain"/>
    <property type="match status" value="1"/>
</dbReference>
<evidence type="ECO:0000256" key="2">
    <source>
        <dbReference type="ARBA" id="ARBA00023002"/>
    </source>
</evidence>
<reference evidence="5 6" key="1">
    <citation type="submission" date="2018-05" db="EMBL/GenBank/DDBJ databases">
        <title>Chitinophaga sp. K3CV102501T nov., isolated from isolated from a monsoon evergreen broad-leaved forest soil.</title>
        <authorList>
            <person name="Lv Y."/>
        </authorList>
    </citation>
    <scope>NUCLEOTIDE SEQUENCE [LARGE SCALE GENOMIC DNA]</scope>
    <source>
        <strain evidence="5 6">GDMCC 1.1325</strain>
    </source>
</reference>
<dbReference type="PROSITE" id="PS51318">
    <property type="entry name" value="TAT"/>
    <property type="match status" value="1"/>
</dbReference>
<dbReference type="Proteomes" id="UP000253410">
    <property type="component" value="Unassembled WGS sequence"/>
</dbReference>
<dbReference type="InterPro" id="IPR036188">
    <property type="entry name" value="FAD/NAD-bd_sf"/>
</dbReference>
<comment type="caution">
    <text evidence="5">The sequence shown here is derived from an EMBL/GenBank/DDBJ whole genome shotgun (WGS) entry which is preliminary data.</text>
</comment>
<dbReference type="GO" id="GO:0016491">
    <property type="term" value="F:oxidoreductase activity"/>
    <property type="evidence" value="ECO:0007669"/>
    <property type="project" value="UniProtKB-KW"/>
</dbReference>
<sequence>MITRRKFISQNGILLSLSALPGALVSFAPAGTKPETAVFDTIIIGGSYAGLSAALALGRAFRKVLVIDSGQPCNKQAPASHNFLTQDGEKPAVIRNKARQQVAAYKNVTFYDGLAISGSATSNGFIVKTQQGHQFTGKKLLLASGVKDVLPDIAGFSACWGTSIIHCPYCHGYEYGHQPTGIIANGDTAFELAQLISNWSKQLTVFTNGKSTLTTEQLQRIQKNQIGIVETDISRIEHQGAQLKALHLADGSRHPLQAAYARPKAIQHSDIHQQLGCELIPQGLIKTDASRRTSVPGVFACGDNSSFRSIATAVHSGSMAGFAINAELTGETF</sequence>
<feature type="transmembrane region" description="Helical" evidence="3">
    <location>
        <begin position="12"/>
        <end position="31"/>
    </location>
</feature>
<name>A0A365XP44_9BACT</name>
<dbReference type="EMBL" id="QFFJ01000003">
    <property type="protein sequence ID" value="RBL88077.1"/>
    <property type="molecule type" value="Genomic_DNA"/>
</dbReference>
<feature type="transmembrane region" description="Helical" evidence="3">
    <location>
        <begin position="37"/>
        <end position="57"/>
    </location>
</feature>
<dbReference type="InterPro" id="IPR023753">
    <property type="entry name" value="FAD/NAD-binding_dom"/>
</dbReference>
<dbReference type="RefSeq" id="WP_113619904.1">
    <property type="nucleotide sequence ID" value="NZ_QFFJ01000003.1"/>
</dbReference>
<dbReference type="InterPro" id="IPR006311">
    <property type="entry name" value="TAT_signal"/>
</dbReference>
<keyword evidence="2" id="KW-0560">Oxidoreductase</keyword>
<protein>
    <submittedName>
        <fullName evidence="5">Pyridine nucleotide-disulfide oxidoreductase</fullName>
    </submittedName>
</protein>
<proteinExistence type="predicted"/>
<dbReference type="OrthoDB" id="9806179at2"/>
<keyword evidence="1" id="KW-0285">Flavoprotein</keyword>
<keyword evidence="6" id="KW-1185">Reference proteome</keyword>
<gene>
    <name evidence="5" type="ORF">DF182_31615</name>
</gene>
<dbReference type="PRINTS" id="PR00368">
    <property type="entry name" value="FADPNR"/>
</dbReference>
<dbReference type="PRINTS" id="PR00469">
    <property type="entry name" value="PNDRDTASEII"/>
</dbReference>
<feature type="domain" description="FAD/NAD(P)-binding" evidence="4">
    <location>
        <begin position="39"/>
        <end position="317"/>
    </location>
</feature>
<organism evidence="5 6">
    <name type="scientific">Chitinophaga flava</name>
    <dbReference type="NCBI Taxonomy" id="2259036"/>
    <lineage>
        <taxon>Bacteria</taxon>
        <taxon>Pseudomonadati</taxon>
        <taxon>Bacteroidota</taxon>
        <taxon>Chitinophagia</taxon>
        <taxon>Chitinophagales</taxon>
        <taxon>Chitinophagaceae</taxon>
        <taxon>Chitinophaga</taxon>
    </lineage>
</organism>
<evidence type="ECO:0000259" key="4">
    <source>
        <dbReference type="Pfam" id="PF07992"/>
    </source>
</evidence>
<keyword evidence="3" id="KW-1133">Transmembrane helix</keyword>
<keyword evidence="3" id="KW-0812">Transmembrane</keyword>
<keyword evidence="3" id="KW-0472">Membrane</keyword>
<evidence type="ECO:0000313" key="6">
    <source>
        <dbReference type="Proteomes" id="UP000253410"/>
    </source>
</evidence>
<accession>A0A365XP44</accession>
<evidence type="ECO:0000313" key="5">
    <source>
        <dbReference type="EMBL" id="RBL88077.1"/>
    </source>
</evidence>